<feature type="compositionally biased region" description="Basic and acidic residues" evidence="4">
    <location>
        <begin position="740"/>
        <end position="765"/>
    </location>
</feature>
<dbReference type="AlphaFoldDB" id="A0A6H0XSK1"/>
<dbReference type="GO" id="GO:0031267">
    <property type="term" value="F:small GTPase binding"/>
    <property type="evidence" value="ECO:0007669"/>
    <property type="project" value="TreeGrafter"/>
</dbReference>
<feature type="region of interest" description="Disordered" evidence="4">
    <location>
        <begin position="1096"/>
        <end position="1130"/>
    </location>
</feature>
<feature type="compositionally biased region" description="Low complexity" evidence="4">
    <location>
        <begin position="767"/>
        <end position="776"/>
    </location>
</feature>
<evidence type="ECO:0000313" key="6">
    <source>
        <dbReference type="EMBL" id="QIW97655.1"/>
    </source>
</evidence>
<dbReference type="Gene3D" id="1.10.10.750">
    <property type="entry name" value="Ypt/Rab-GAP domain of gyp1p, domain 1"/>
    <property type="match status" value="1"/>
</dbReference>
<evidence type="ECO:0000256" key="3">
    <source>
        <dbReference type="SAM" id="Coils"/>
    </source>
</evidence>
<dbReference type="InterPro" id="IPR035969">
    <property type="entry name" value="Rab-GAP_TBC_sf"/>
</dbReference>
<feature type="coiled-coil region" evidence="3">
    <location>
        <begin position="805"/>
        <end position="881"/>
    </location>
</feature>
<dbReference type="PROSITE" id="PS50086">
    <property type="entry name" value="TBC_RABGAP"/>
    <property type="match status" value="1"/>
</dbReference>
<feature type="compositionally biased region" description="Basic and acidic residues" evidence="4">
    <location>
        <begin position="927"/>
        <end position="936"/>
    </location>
</feature>
<feature type="region of interest" description="Disordered" evidence="4">
    <location>
        <begin position="738"/>
        <end position="777"/>
    </location>
</feature>
<feature type="region of interest" description="Disordered" evidence="4">
    <location>
        <begin position="622"/>
        <end position="659"/>
    </location>
</feature>
<evidence type="ECO:0000256" key="4">
    <source>
        <dbReference type="SAM" id="MobiDB-lite"/>
    </source>
</evidence>
<dbReference type="Gene3D" id="1.10.8.270">
    <property type="entry name" value="putative rabgap domain of human tbc1 domain family member 14 like domains"/>
    <property type="match status" value="1"/>
</dbReference>
<feature type="domain" description="Rab-GAP TBC" evidence="5">
    <location>
        <begin position="305"/>
        <end position="489"/>
    </location>
</feature>
<dbReference type="SUPFAM" id="SSF47923">
    <property type="entry name" value="Ypt/Rab-GAP domain of gyp1p"/>
    <property type="match status" value="2"/>
</dbReference>
<keyword evidence="1" id="KW-0343">GTPase activation</keyword>
<dbReference type="InterPro" id="IPR000195">
    <property type="entry name" value="Rab-GAP-TBC_dom"/>
</dbReference>
<dbReference type="FunFam" id="1.10.8.270:FF:000001">
    <property type="entry name" value="TBC1 domain family member 1"/>
    <property type="match status" value="1"/>
</dbReference>
<keyword evidence="2 3" id="KW-0175">Coiled coil</keyword>
<dbReference type="InterPro" id="IPR050302">
    <property type="entry name" value="Rab_GAP_TBC_domain"/>
</dbReference>
<feature type="compositionally biased region" description="Low complexity" evidence="4">
    <location>
        <begin position="1105"/>
        <end position="1126"/>
    </location>
</feature>
<sequence>MEPVIDTVIVTSPIDGHEPSSPATPTAPLSPATPHEAHLSLTSVSSIALSEDDLDFRDLSSERVEPALQTPKVSAMSHTRKPSSLEILQNVWEPARQSTLFDASEVAPETPVPDSEDGTDVWARDSEHFASFEASITQDEIQSTLTDFTKSVSSANSSNYSGTPLRRSNSTEGSENEVDWQELERTELREKNDKDLPEGAVDESTAFLLARLEQENALLNNDPKAVNKTVTRLRSKSRPPSMAQLKKLVSQTDVPTARYSIISSMSLPEEPPAMTELEFWAALVQDYPSTAVRLPTLTTSKIRAGIPPPLRGVVWASMSGARDKRLEQSFQAHLGEKSPYEGIINKDVGRSFPGVELFREADGEGQRMLGRVLKCFSLHDKDIGYCQGLGFLVGPLLMNMGEQEAFCVLVRLMEHYSLRPSFLPSLSGLHMRIYQFSALSKQLLPTLSAHLTSMGVEPAYLSQWFLSCFAVTCPLAMLFRIYDVIFAEGANETVMRVALALMRRNEQKMLESTEFEEIMQLLLGRSLWDSYACNADELVDDFTSLGNVITNARLAELEKEFEAQSSEVVGERAGFLPEVQAAASRFLGRLWAPSHQASKSTNTLSPGGEQRDFRSAFLRRTPSKQSISTVNDGNEGSSCGSASLASTTPTENDADVRESTADSISVLSKTGSVRTSSLNLAVPQISKRQEDRDLHSQIEDLLTALSEMQREHAELAAMLQKEREERGEDHRVMRQLMKRLRPEQIESQKEDRRQTMPPPPREHSQPRSRPLSQPPQSRDDFAILVNQVSERLVSNPRHSATFESKAQIKSALARTREQLERAEARSRELTVLKEDAEAIVLTYSAESDDLRTEVEELRRRVNEEFKERQKLEHSIREYQARERSMARRSQMIRADSMGEVPQLARADTSPTGLARKASISSAPAGLRELKLGRRDSSSSMQSVRFSVRGPPSRESSAQTSPTQDIVTAGRTPQTVNHQRGLTVPSAGPGGSFASRGSSLATQQILATPEHEPVAEEALLLELVNAKTAEAQARQEVDELRRNLAVQKRKQDEALRVALAEGEAFKLQAEALRSEAEKKAAAEAAAAAEIVRRHMEAEKAASMAEDGSATTSTATDDKTTPTATTNSGWFWSRRTLSTTTASVVPRTT</sequence>
<proteinExistence type="predicted"/>
<evidence type="ECO:0000313" key="7">
    <source>
        <dbReference type="Proteomes" id="UP000503462"/>
    </source>
</evidence>
<feature type="compositionally biased region" description="Polar residues" evidence="4">
    <location>
        <begin position="953"/>
        <end position="965"/>
    </location>
</feature>
<evidence type="ECO:0000256" key="2">
    <source>
        <dbReference type="ARBA" id="ARBA00023054"/>
    </source>
</evidence>
<feature type="region of interest" description="Disordered" evidence="4">
    <location>
        <begin position="925"/>
        <end position="965"/>
    </location>
</feature>
<dbReference type="GO" id="GO:0005096">
    <property type="term" value="F:GTPase activator activity"/>
    <property type="evidence" value="ECO:0007669"/>
    <property type="project" value="UniProtKB-KW"/>
</dbReference>
<dbReference type="PANTHER" id="PTHR47219:SF9">
    <property type="entry name" value="GTPASE ACTIVATING PROTEIN AND CENTROSOME-ASSOCIATED, ISOFORM B"/>
    <property type="match status" value="1"/>
</dbReference>
<dbReference type="PANTHER" id="PTHR47219">
    <property type="entry name" value="RAB GTPASE-ACTIVATING PROTEIN 1-LIKE"/>
    <property type="match status" value="1"/>
</dbReference>
<feature type="coiled-coil region" evidence="3">
    <location>
        <begin position="698"/>
        <end position="725"/>
    </location>
</feature>
<dbReference type="SMART" id="SM00164">
    <property type="entry name" value="TBC"/>
    <property type="match status" value="1"/>
</dbReference>
<evidence type="ECO:0000259" key="5">
    <source>
        <dbReference type="PROSITE" id="PS50086"/>
    </source>
</evidence>
<feature type="compositionally biased region" description="Low complexity" evidence="4">
    <location>
        <begin position="152"/>
        <end position="161"/>
    </location>
</feature>
<evidence type="ECO:0000256" key="1">
    <source>
        <dbReference type="ARBA" id="ARBA00022468"/>
    </source>
</evidence>
<dbReference type="FunFam" id="1.10.10.750:FF:000003">
    <property type="entry name" value="GTPase activating protein (Evi5)"/>
    <property type="match status" value="1"/>
</dbReference>
<feature type="region of interest" description="Disordered" evidence="4">
    <location>
        <begin position="152"/>
        <end position="181"/>
    </location>
</feature>
<dbReference type="Pfam" id="PF00566">
    <property type="entry name" value="RabGAP-TBC"/>
    <property type="match status" value="1"/>
</dbReference>
<name>A0A6H0XSK1_9PEZI</name>
<reference evidence="6 7" key="1">
    <citation type="journal article" date="2016" name="Sci. Rep.">
        <title>Peltaster fructicola genome reveals evolution from an invasive phytopathogen to an ectophytic parasite.</title>
        <authorList>
            <person name="Xu C."/>
            <person name="Chen H."/>
            <person name="Gleason M.L."/>
            <person name="Xu J.R."/>
            <person name="Liu H."/>
            <person name="Zhang R."/>
            <person name="Sun G."/>
        </authorList>
    </citation>
    <scope>NUCLEOTIDE SEQUENCE [LARGE SCALE GENOMIC DNA]</scope>
    <source>
        <strain evidence="6 7">LNHT1506</strain>
    </source>
</reference>
<protein>
    <recommendedName>
        <fullName evidence="5">Rab-GAP TBC domain-containing protein</fullName>
    </recommendedName>
</protein>
<feature type="region of interest" description="Disordered" evidence="4">
    <location>
        <begin position="11"/>
        <end position="36"/>
    </location>
</feature>
<keyword evidence="7" id="KW-1185">Reference proteome</keyword>
<dbReference type="FunFam" id="1.10.472.80:FF:000027">
    <property type="entry name" value="GTPase activating protein (Evi5)"/>
    <property type="match status" value="1"/>
</dbReference>
<accession>A0A6H0XSK1</accession>
<organism evidence="6 7">
    <name type="scientific">Peltaster fructicola</name>
    <dbReference type="NCBI Taxonomy" id="286661"/>
    <lineage>
        <taxon>Eukaryota</taxon>
        <taxon>Fungi</taxon>
        <taxon>Dikarya</taxon>
        <taxon>Ascomycota</taxon>
        <taxon>Pezizomycotina</taxon>
        <taxon>Dothideomycetes</taxon>
        <taxon>Dothideomycetes incertae sedis</taxon>
        <taxon>Peltaster</taxon>
    </lineage>
</organism>
<gene>
    <name evidence="6" type="ORF">AMS68_003173</name>
</gene>
<dbReference type="OrthoDB" id="159449at2759"/>
<feature type="coiled-coil region" evidence="3">
    <location>
        <begin position="1022"/>
        <end position="1056"/>
    </location>
</feature>
<dbReference type="Gene3D" id="1.10.472.80">
    <property type="entry name" value="Ypt/Rab-GAP domain of gyp1p, domain 3"/>
    <property type="match status" value="1"/>
</dbReference>
<feature type="compositionally biased region" description="Polar residues" evidence="4">
    <location>
        <begin position="623"/>
        <end position="651"/>
    </location>
</feature>
<dbReference type="Proteomes" id="UP000503462">
    <property type="component" value="Chromosome 2"/>
</dbReference>
<feature type="compositionally biased region" description="Low complexity" evidence="4">
    <location>
        <begin position="937"/>
        <end position="948"/>
    </location>
</feature>
<dbReference type="EMBL" id="CP051140">
    <property type="protein sequence ID" value="QIW97655.1"/>
    <property type="molecule type" value="Genomic_DNA"/>
</dbReference>
<feature type="compositionally biased region" description="Low complexity" evidence="4">
    <location>
        <begin position="19"/>
        <end position="34"/>
    </location>
</feature>